<dbReference type="GO" id="GO:0080043">
    <property type="term" value="F:quercetin 3-O-glucosyltransferase activity"/>
    <property type="evidence" value="ECO:0007669"/>
    <property type="project" value="TreeGrafter"/>
</dbReference>
<dbReference type="Pfam" id="PF00201">
    <property type="entry name" value="UDPGT"/>
    <property type="match status" value="1"/>
</dbReference>
<dbReference type="FunFam" id="3.40.50.2000:FF:000061">
    <property type="entry name" value="UDP-glycosyltransferase 83A1"/>
    <property type="match status" value="1"/>
</dbReference>
<evidence type="ECO:0000313" key="4">
    <source>
        <dbReference type="Proteomes" id="UP000027138"/>
    </source>
</evidence>
<reference evidence="3 4" key="1">
    <citation type="journal article" date="2014" name="PLoS ONE">
        <title>Global Analysis of Gene Expression Profiles in Physic Nut (Jatropha curcas L.) Seedlings Exposed to Salt Stress.</title>
        <authorList>
            <person name="Zhang L."/>
            <person name="Zhang C."/>
            <person name="Wu P."/>
            <person name="Chen Y."/>
            <person name="Li M."/>
            <person name="Jiang H."/>
            <person name="Wu G."/>
        </authorList>
    </citation>
    <scope>NUCLEOTIDE SEQUENCE [LARGE SCALE GENOMIC DNA]</scope>
    <source>
        <strain evidence="4">cv. GZQX0401</strain>
        <tissue evidence="3">Young leaves</tissue>
    </source>
</reference>
<proteinExistence type="inferred from homology"/>
<evidence type="ECO:0000256" key="2">
    <source>
        <dbReference type="ARBA" id="ARBA00022679"/>
    </source>
</evidence>
<dbReference type="KEGG" id="jcu:105640776"/>
<dbReference type="OrthoDB" id="5835829at2759"/>
<dbReference type="SUPFAM" id="SSF53756">
    <property type="entry name" value="UDP-Glycosyltransferase/glycogen phosphorylase"/>
    <property type="match status" value="1"/>
</dbReference>
<evidence type="ECO:0000313" key="3">
    <source>
        <dbReference type="EMBL" id="KDP31325.1"/>
    </source>
</evidence>
<name>A0A067KGE5_JATCU</name>
<dbReference type="GO" id="GO:0080044">
    <property type="term" value="F:quercetin 7-O-glucosyltransferase activity"/>
    <property type="evidence" value="ECO:0007669"/>
    <property type="project" value="TreeGrafter"/>
</dbReference>
<dbReference type="InterPro" id="IPR002213">
    <property type="entry name" value="UDP_glucos_trans"/>
</dbReference>
<organism evidence="3 4">
    <name type="scientific">Jatropha curcas</name>
    <name type="common">Barbados nut</name>
    <dbReference type="NCBI Taxonomy" id="180498"/>
    <lineage>
        <taxon>Eukaryota</taxon>
        <taxon>Viridiplantae</taxon>
        <taxon>Streptophyta</taxon>
        <taxon>Embryophyta</taxon>
        <taxon>Tracheophyta</taxon>
        <taxon>Spermatophyta</taxon>
        <taxon>Magnoliopsida</taxon>
        <taxon>eudicotyledons</taxon>
        <taxon>Gunneridae</taxon>
        <taxon>Pentapetalae</taxon>
        <taxon>rosids</taxon>
        <taxon>fabids</taxon>
        <taxon>Malpighiales</taxon>
        <taxon>Euphorbiaceae</taxon>
        <taxon>Crotonoideae</taxon>
        <taxon>Jatropheae</taxon>
        <taxon>Jatropha</taxon>
    </lineage>
</organism>
<evidence type="ECO:0000256" key="1">
    <source>
        <dbReference type="ARBA" id="ARBA00009995"/>
    </source>
</evidence>
<keyword evidence="4" id="KW-1185">Reference proteome</keyword>
<keyword evidence="2" id="KW-0808">Transferase</keyword>
<sequence length="448" mass="50542">MDRKAHVMIIPYPSQGHVGPLMKLAYNLADEGFKVTFVNTESIHTKIMSAIPQEFEEHSLISLVSVPEGLEFNRHGKDRFEEVAERFDHLKNLIEKINRLENDEPITHVIADISVGWALQVSKKMGIKSTAFVPYGSANFALVLQFPKLIEAGIMDVNGIPLKDEFISLSKEIPAWNTNELVWSFHGDQELQKLIFRHFIRETVEYVKISDFLLVNSACELEQSACDLIPNAIPIGPLHASNHFAGNLWPEDSTCLTWLDRQPNGSVIYLAFGSTVVYNKQQFNELAFGLEITGQPFLWVVRSDFTEAEFPDGFLERTANSGKIVKWAPQEKVLAHTSISCFVSHCGWNSTMEGLSMGVPFLCWPYCADQFHNKDTICKNWKVGVGLVPDENGIVTRDEIKGKIEQLVSDKDIKVNSLKLKKMARKSISEGGSSFKNFLSFVEQIKKF</sequence>
<comment type="similarity">
    <text evidence="1">Belongs to the UDP-glycosyltransferase family.</text>
</comment>
<dbReference type="Gene3D" id="3.40.50.2000">
    <property type="entry name" value="Glycogen Phosphorylase B"/>
    <property type="match status" value="2"/>
</dbReference>
<evidence type="ECO:0008006" key="5">
    <source>
        <dbReference type="Google" id="ProtNLM"/>
    </source>
</evidence>
<dbReference type="Proteomes" id="UP000027138">
    <property type="component" value="Unassembled WGS sequence"/>
</dbReference>
<protein>
    <recommendedName>
        <fullName evidence="5">Glycosyltransferase</fullName>
    </recommendedName>
</protein>
<accession>A0A067KGE5</accession>
<gene>
    <name evidence="3" type="ORF">JCGZ_11701</name>
</gene>
<dbReference type="PANTHER" id="PTHR11926:SF1412">
    <property type="entry name" value="UDP-GLYCOSYLTRANSFERASE 83A1-LIKE"/>
    <property type="match status" value="1"/>
</dbReference>
<dbReference type="PANTHER" id="PTHR11926">
    <property type="entry name" value="GLUCOSYL/GLUCURONOSYL TRANSFERASES"/>
    <property type="match status" value="1"/>
</dbReference>
<dbReference type="EMBL" id="KK914632">
    <property type="protein sequence ID" value="KDP31325.1"/>
    <property type="molecule type" value="Genomic_DNA"/>
</dbReference>
<dbReference type="FunFam" id="3.40.50.2000:FF:000108">
    <property type="entry name" value="UDP-glycosyltransferase 83A1"/>
    <property type="match status" value="1"/>
</dbReference>
<dbReference type="CDD" id="cd03784">
    <property type="entry name" value="GT1_Gtf-like"/>
    <property type="match status" value="1"/>
</dbReference>
<dbReference type="AlphaFoldDB" id="A0A067KGE5"/>